<dbReference type="InterPro" id="IPR002893">
    <property type="entry name" value="Znf_MYND"/>
</dbReference>
<reference evidence="6 7" key="1">
    <citation type="submission" date="2015-04" db="EMBL/GenBank/DDBJ databases">
        <title>Complete genome sequence of Schizopora paradoxa KUC8140, a cosmopolitan wood degrader in East Asia.</title>
        <authorList>
            <consortium name="DOE Joint Genome Institute"/>
            <person name="Min B."/>
            <person name="Park H."/>
            <person name="Jang Y."/>
            <person name="Kim J.-J."/>
            <person name="Kim K.H."/>
            <person name="Pangilinan J."/>
            <person name="Lipzen A."/>
            <person name="Riley R."/>
            <person name="Grigoriev I.V."/>
            <person name="Spatafora J.W."/>
            <person name="Choi I.-G."/>
        </authorList>
    </citation>
    <scope>NUCLEOTIDE SEQUENCE [LARGE SCALE GENOMIC DNA]</scope>
    <source>
        <strain evidence="6 7">KUC8140</strain>
    </source>
</reference>
<dbReference type="Pfam" id="PF01753">
    <property type="entry name" value="zf-MYND"/>
    <property type="match status" value="1"/>
</dbReference>
<dbReference type="STRING" id="27342.A0A0H2S4R1"/>
<dbReference type="InParanoid" id="A0A0H2S4R1"/>
<evidence type="ECO:0000256" key="4">
    <source>
        <dbReference type="PROSITE-ProRule" id="PRU00134"/>
    </source>
</evidence>
<dbReference type="GO" id="GO:0008270">
    <property type="term" value="F:zinc ion binding"/>
    <property type="evidence" value="ECO:0007669"/>
    <property type="project" value="UniProtKB-KW"/>
</dbReference>
<feature type="domain" description="MYND-type" evidence="5">
    <location>
        <begin position="468"/>
        <end position="510"/>
    </location>
</feature>
<evidence type="ECO:0000313" key="7">
    <source>
        <dbReference type="Proteomes" id="UP000053477"/>
    </source>
</evidence>
<gene>
    <name evidence="6" type="ORF">SCHPADRAFT_79469</name>
</gene>
<dbReference type="Gene3D" id="6.10.140.2220">
    <property type="match status" value="1"/>
</dbReference>
<evidence type="ECO:0000256" key="2">
    <source>
        <dbReference type="ARBA" id="ARBA00022771"/>
    </source>
</evidence>
<keyword evidence="1" id="KW-0479">Metal-binding</keyword>
<dbReference type="PROSITE" id="PS50865">
    <property type="entry name" value="ZF_MYND_2"/>
    <property type="match status" value="1"/>
</dbReference>
<protein>
    <recommendedName>
        <fullName evidence="5">MYND-type domain-containing protein</fullName>
    </recommendedName>
</protein>
<dbReference type="Proteomes" id="UP000053477">
    <property type="component" value="Unassembled WGS sequence"/>
</dbReference>
<proteinExistence type="predicted"/>
<dbReference type="EMBL" id="KQ085888">
    <property type="protein sequence ID" value="KLO19197.1"/>
    <property type="molecule type" value="Genomic_DNA"/>
</dbReference>
<evidence type="ECO:0000313" key="6">
    <source>
        <dbReference type="EMBL" id="KLO19197.1"/>
    </source>
</evidence>
<dbReference type="OrthoDB" id="265717at2759"/>
<keyword evidence="3" id="KW-0862">Zinc</keyword>
<accession>A0A0H2S4R1</accession>
<organism evidence="6 7">
    <name type="scientific">Schizopora paradoxa</name>
    <dbReference type="NCBI Taxonomy" id="27342"/>
    <lineage>
        <taxon>Eukaryota</taxon>
        <taxon>Fungi</taxon>
        <taxon>Dikarya</taxon>
        <taxon>Basidiomycota</taxon>
        <taxon>Agaricomycotina</taxon>
        <taxon>Agaricomycetes</taxon>
        <taxon>Hymenochaetales</taxon>
        <taxon>Schizoporaceae</taxon>
        <taxon>Schizopora</taxon>
    </lineage>
</organism>
<evidence type="ECO:0000256" key="1">
    <source>
        <dbReference type="ARBA" id="ARBA00022723"/>
    </source>
</evidence>
<name>A0A0H2S4R1_9AGAM</name>
<dbReference type="PROSITE" id="PS01360">
    <property type="entry name" value="ZF_MYND_1"/>
    <property type="match status" value="1"/>
</dbReference>
<sequence length="774" mass="88191">MERLVRFFERLGSGVMTRTQVRQVLLGVSKGSTNETVLLSQTVNKIRSSDDIVKALDLFRVFLDAPFPAPPELHQHVTPSQRTTCELALISFVGVFSFSIKTIDDAQSPEYILFQEVWPSILKWARYFCCVVCSSSPVAEYPSEPEPSISNIPSGTIFTAIGCLILRAKVPSKHLFRNSVLNDGLLDLIVKVWLRTKDQDPSYASQITFKYPRFHSVWLEHLHDGLTIVYNRGDIVEAREMILRNVGGNVNLLVNRLVRYLKHPSKADQQRAWHFDLAICTIHYMCARIATGNAVKRQAELMDAFLKEDIVRLTLRLLSFVIVDMSRPLPNQLMEEEKQVLLVETSVLVLRCCEWSNDGIHWAMVMLKLGFLRIVASLLAFPTRLEGITIPTLKHMLREDFPAYFCYRFTVVVAIRAARKLTVDGDVKNLQSGLLQDAWMAFEDVLLARTAFNAIYERDFAEEDYRQCFACGKDQRKVILFKCAGCEDALYCSKECQKRSWAELGHRQICKETHDTQANHEAGTKCTTFSFHHILAAFELHRHAPGILKRVRACEGIGDSETPSWKNTFVVLNLKHVSPVLRVYLNDDAPLRDAHVDSVDSERSKQPSLSLHWQAAFEKERQKGLIPFCAYVRRGGEKTSAKLCSVPMSFFMNVEGEVYNPLDTPAPPAPNPTRPLVLYGENKEPLPFILDEIDAVVMDARQNFRHLPQDSDDDKSPSTIYDYVKQLVEGRQRESWTKDIPIRCYYTCQFLSLEKQPGFGAKTMDDNGCSCFRK</sequence>
<dbReference type="SUPFAM" id="SSF144232">
    <property type="entry name" value="HIT/MYND zinc finger-like"/>
    <property type="match status" value="1"/>
</dbReference>
<keyword evidence="2 4" id="KW-0863">Zinc-finger</keyword>
<keyword evidence="7" id="KW-1185">Reference proteome</keyword>
<evidence type="ECO:0000256" key="3">
    <source>
        <dbReference type="ARBA" id="ARBA00022833"/>
    </source>
</evidence>
<dbReference type="AlphaFoldDB" id="A0A0H2S4R1"/>
<evidence type="ECO:0000259" key="5">
    <source>
        <dbReference type="PROSITE" id="PS50865"/>
    </source>
</evidence>